<dbReference type="GO" id="GO:0000981">
    <property type="term" value="F:DNA-binding transcription factor activity, RNA polymerase II-specific"/>
    <property type="evidence" value="ECO:0007669"/>
    <property type="project" value="TreeGrafter"/>
</dbReference>
<dbReference type="PROSITE" id="PS50888">
    <property type="entry name" value="BHLH"/>
    <property type="match status" value="1"/>
</dbReference>
<sequence length="371" mass="41185">MADEFSAETNWWDRTAAGSFSSLSSGLNNSLGTFGWATEMADIKLSSSMDSISPPSSVVFQDNPKLEAGAANLHMMHMMELGLSSQPMDWNQAFIRGEKNEHSFKSMLEEHNLETSSVINMDSTALYGSSSSILQGFILESENNKVHESRSVNDYQYGMNSNDHHQLSPNSWSKVPQFLRNYPTKHGQLHFSNNAPFWNPSAAAADHNVRPPGFLPSLQTQIQTTNFDEKPKNTSEARDSSTVVKKSGNEASCKRPRSETPSLPAFKGRKEKMGDRISALQQLVSPFGKTDTASVLSEAIEYIKSLHDQVNVLSTPYMKNGAATQYHHQNCEKSMDLRNRGLCLVPVSSTFPVTHESTVDFWTPTFGGTFR</sequence>
<keyword evidence="4" id="KW-0238">DNA-binding</keyword>
<dbReference type="GO" id="GO:0046983">
    <property type="term" value="F:protein dimerization activity"/>
    <property type="evidence" value="ECO:0007669"/>
    <property type="project" value="InterPro"/>
</dbReference>
<keyword evidence="6" id="KW-0539">Nucleus</keyword>
<dbReference type="InterPro" id="IPR045239">
    <property type="entry name" value="bHLH95_bHLH"/>
</dbReference>
<dbReference type="PANTHER" id="PTHR16223">
    <property type="entry name" value="TRANSCRIPTION FACTOR BHLH83-RELATED"/>
    <property type="match status" value="1"/>
</dbReference>
<feature type="region of interest" description="Disordered" evidence="7">
    <location>
        <begin position="224"/>
        <end position="267"/>
    </location>
</feature>
<evidence type="ECO:0000256" key="4">
    <source>
        <dbReference type="ARBA" id="ARBA00023125"/>
    </source>
</evidence>
<dbReference type="InterPro" id="IPR045843">
    <property type="entry name" value="IND-like"/>
</dbReference>
<proteinExistence type="predicted"/>
<reference evidence="9" key="1">
    <citation type="submission" date="2019-09" db="EMBL/GenBank/DDBJ databases">
        <title>Draft genome information of white flower Hibiscus syriacus.</title>
        <authorList>
            <person name="Kim Y.-M."/>
        </authorList>
    </citation>
    <scope>NUCLEOTIDE SEQUENCE [LARGE SCALE GENOMIC DNA]</scope>
    <source>
        <strain evidence="9">YM2019G1</strain>
    </source>
</reference>
<protein>
    <submittedName>
        <fullName evidence="9">BHLH123 protein</fullName>
    </submittedName>
</protein>
<evidence type="ECO:0000256" key="2">
    <source>
        <dbReference type="ARBA" id="ARBA00011738"/>
    </source>
</evidence>
<feature type="compositionally biased region" description="Basic and acidic residues" evidence="7">
    <location>
        <begin position="227"/>
        <end position="239"/>
    </location>
</feature>
<comment type="subunit">
    <text evidence="2">Homodimer.</text>
</comment>
<organism evidence="9 10">
    <name type="scientific">Hibiscus syriacus</name>
    <name type="common">Rose of Sharon</name>
    <dbReference type="NCBI Taxonomy" id="106335"/>
    <lineage>
        <taxon>Eukaryota</taxon>
        <taxon>Viridiplantae</taxon>
        <taxon>Streptophyta</taxon>
        <taxon>Embryophyta</taxon>
        <taxon>Tracheophyta</taxon>
        <taxon>Spermatophyta</taxon>
        <taxon>Magnoliopsida</taxon>
        <taxon>eudicotyledons</taxon>
        <taxon>Gunneridae</taxon>
        <taxon>Pentapetalae</taxon>
        <taxon>rosids</taxon>
        <taxon>malvids</taxon>
        <taxon>Malvales</taxon>
        <taxon>Malvaceae</taxon>
        <taxon>Malvoideae</taxon>
        <taxon>Hibiscus</taxon>
    </lineage>
</organism>
<evidence type="ECO:0000256" key="5">
    <source>
        <dbReference type="ARBA" id="ARBA00023163"/>
    </source>
</evidence>
<feature type="domain" description="BHLH" evidence="8">
    <location>
        <begin position="257"/>
        <end position="306"/>
    </location>
</feature>
<dbReference type="Proteomes" id="UP000436088">
    <property type="component" value="Unassembled WGS sequence"/>
</dbReference>
<dbReference type="FunFam" id="4.10.280.10:FF:000032">
    <property type="entry name" value="Transcription factor bHLH123 family"/>
    <property type="match status" value="1"/>
</dbReference>
<evidence type="ECO:0000256" key="7">
    <source>
        <dbReference type="SAM" id="MobiDB-lite"/>
    </source>
</evidence>
<evidence type="ECO:0000313" key="9">
    <source>
        <dbReference type="EMBL" id="KAE8713665.1"/>
    </source>
</evidence>
<dbReference type="EMBL" id="VEPZ02000876">
    <property type="protein sequence ID" value="KAE8713665.1"/>
    <property type="molecule type" value="Genomic_DNA"/>
</dbReference>
<keyword evidence="3" id="KW-0805">Transcription regulation</keyword>
<evidence type="ECO:0000259" key="8">
    <source>
        <dbReference type="PROSITE" id="PS50888"/>
    </source>
</evidence>
<dbReference type="Gene3D" id="4.10.280.10">
    <property type="entry name" value="Helix-loop-helix DNA-binding domain"/>
    <property type="match status" value="1"/>
</dbReference>
<keyword evidence="10" id="KW-1185">Reference proteome</keyword>
<dbReference type="AlphaFoldDB" id="A0A6A3BD17"/>
<keyword evidence="5" id="KW-0804">Transcription</keyword>
<accession>A0A6A3BD17</accession>
<evidence type="ECO:0000256" key="3">
    <source>
        <dbReference type="ARBA" id="ARBA00023015"/>
    </source>
</evidence>
<gene>
    <name evidence="9" type="ORF">F3Y22_tig00110206pilonHSYRG00299</name>
</gene>
<dbReference type="GO" id="GO:0005634">
    <property type="term" value="C:nucleus"/>
    <property type="evidence" value="ECO:0007669"/>
    <property type="project" value="UniProtKB-SubCell"/>
</dbReference>
<evidence type="ECO:0000256" key="1">
    <source>
        <dbReference type="ARBA" id="ARBA00004123"/>
    </source>
</evidence>
<comment type="caution">
    <text evidence="9">The sequence shown here is derived from an EMBL/GenBank/DDBJ whole genome shotgun (WGS) entry which is preliminary data.</text>
</comment>
<dbReference type="SMART" id="SM00353">
    <property type="entry name" value="HLH"/>
    <property type="match status" value="1"/>
</dbReference>
<dbReference type="GO" id="GO:0000978">
    <property type="term" value="F:RNA polymerase II cis-regulatory region sequence-specific DNA binding"/>
    <property type="evidence" value="ECO:0007669"/>
    <property type="project" value="TreeGrafter"/>
</dbReference>
<name>A0A6A3BD17_HIBSY</name>
<dbReference type="InterPro" id="IPR036638">
    <property type="entry name" value="HLH_DNA-bd_sf"/>
</dbReference>
<dbReference type="CDD" id="cd11393">
    <property type="entry name" value="bHLH_AtbHLH_like"/>
    <property type="match status" value="1"/>
</dbReference>
<evidence type="ECO:0000313" key="10">
    <source>
        <dbReference type="Proteomes" id="UP000436088"/>
    </source>
</evidence>
<evidence type="ECO:0000256" key="6">
    <source>
        <dbReference type="ARBA" id="ARBA00023242"/>
    </source>
</evidence>
<dbReference type="PANTHER" id="PTHR16223:SF46">
    <property type="entry name" value="TRANSCRIPTION FACTOR BHLH123"/>
    <property type="match status" value="1"/>
</dbReference>
<comment type="subcellular location">
    <subcellularLocation>
        <location evidence="1">Nucleus</location>
    </subcellularLocation>
</comment>
<dbReference type="SUPFAM" id="SSF47459">
    <property type="entry name" value="HLH, helix-loop-helix DNA-binding domain"/>
    <property type="match status" value="1"/>
</dbReference>
<dbReference type="InterPro" id="IPR011598">
    <property type="entry name" value="bHLH_dom"/>
</dbReference>